<feature type="region of interest" description="Disordered" evidence="4">
    <location>
        <begin position="330"/>
        <end position="349"/>
    </location>
</feature>
<dbReference type="InterPro" id="IPR051011">
    <property type="entry name" value="Metal_resp_trans_reg"/>
</dbReference>
<dbReference type="PANTHER" id="PTHR43132:SF6">
    <property type="entry name" value="HTH-TYPE TRANSCRIPTIONAL REPRESSOR CZRA"/>
    <property type="match status" value="1"/>
</dbReference>
<evidence type="ECO:0000256" key="1">
    <source>
        <dbReference type="ARBA" id="ARBA00023015"/>
    </source>
</evidence>
<dbReference type="PANTHER" id="PTHR43132">
    <property type="entry name" value="ARSENICAL RESISTANCE OPERON REPRESSOR ARSR-RELATED"/>
    <property type="match status" value="1"/>
</dbReference>
<dbReference type="InterPro" id="IPR011991">
    <property type="entry name" value="ArsR-like_HTH"/>
</dbReference>
<dbReference type="Pfam" id="PF01022">
    <property type="entry name" value="HTH_5"/>
    <property type="match status" value="1"/>
</dbReference>
<evidence type="ECO:0000313" key="7">
    <source>
        <dbReference type="Proteomes" id="UP001622690"/>
    </source>
</evidence>
<protein>
    <submittedName>
        <fullName evidence="6">Helix-turn-helix domain-containing protein</fullName>
    </submittedName>
</protein>
<proteinExistence type="predicted"/>
<dbReference type="SUPFAM" id="SSF46785">
    <property type="entry name" value="Winged helix' DNA-binding domain"/>
    <property type="match status" value="1"/>
</dbReference>
<dbReference type="PROSITE" id="PS50987">
    <property type="entry name" value="HTH_ARSR_2"/>
    <property type="match status" value="1"/>
</dbReference>
<evidence type="ECO:0000313" key="6">
    <source>
        <dbReference type="EMBL" id="WTO83632.1"/>
    </source>
</evidence>
<dbReference type="CDD" id="cd00090">
    <property type="entry name" value="HTH_ARSR"/>
    <property type="match status" value="1"/>
</dbReference>
<keyword evidence="1" id="KW-0805">Transcription regulation</keyword>
<gene>
    <name evidence="6" type="ORF">OHU27_14865</name>
</gene>
<dbReference type="InterPro" id="IPR036388">
    <property type="entry name" value="WH-like_DNA-bd_sf"/>
</dbReference>
<reference evidence="6 7" key="1">
    <citation type="submission" date="2022-10" db="EMBL/GenBank/DDBJ databases">
        <title>The complete genomes of actinobacterial strains from the NBC collection.</title>
        <authorList>
            <person name="Joergensen T.S."/>
            <person name="Alvarez Arevalo M."/>
            <person name="Sterndorff E.B."/>
            <person name="Faurdal D."/>
            <person name="Vuksanovic O."/>
            <person name="Mourched A.-S."/>
            <person name="Charusanti P."/>
            <person name="Shaw S."/>
            <person name="Blin K."/>
            <person name="Weber T."/>
        </authorList>
    </citation>
    <scope>NUCLEOTIDE SEQUENCE [LARGE SCALE GENOMIC DNA]</scope>
    <source>
        <strain evidence="6 7">NBC_00206</strain>
    </source>
</reference>
<evidence type="ECO:0000256" key="2">
    <source>
        <dbReference type="ARBA" id="ARBA00023125"/>
    </source>
</evidence>
<keyword evidence="3" id="KW-0804">Transcription</keyword>
<feature type="domain" description="HTH arsR-type" evidence="5">
    <location>
        <begin position="235"/>
        <end position="328"/>
    </location>
</feature>
<dbReference type="EMBL" id="CP108125">
    <property type="protein sequence ID" value="WTO83632.1"/>
    <property type="molecule type" value="Genomic_DNA"/>
</dbReference>
<dbReference type="Proteomes" id="UP001622690">
    <property type="component" value="Chromosome"/>
</dbReference>
<dbReference type="RefSeq" id="WP_406257796.1">
    <property type="nucleotide sequence ID" value="NZ_CP108125.1"/>
</dbReference>
<dbReference type="SMART" id="SM00418">
    <property type="entry name" value="HTH_ARSR"/>
    <property type="match status" value="1"/>
</dbReference>
<evidence type="ECO:0000256" key="3">
    <source>
        <dbReference type="ARBA" id="ARBA00023163"/>
    </source>
</evidence>
<evidence type="ECO:0000259" key="5">
    <source>
        <dbReference type="PROSITE" id="PS50987"/>
    </source>
</evidence>
<name>A0ABZ1IWR6_9ACTN</name>
<keyword evidence="7" id="KW-1185">Reference proteome</keyword>
<sequence>MGWWQLNADTLARSRFVLSPFAETFASLKLLHASIPAHPGERAWLRAHLPGYRSRLAADPTTARLVGAALGRSWIADFVAPTPRDGERFEDVVARVRSADPAAARAHLAVSLGGPLPADLDRDDLPERAARLLEYVWTRTVRPYWDRRRRVLEADVAARTARVSQGGWAAVLDSLRPGQTRWLGGNRLQVNLQEYPPREISGAELVFMPVTPRTGWVSWEEPDRYALVYACSGPLTDPDARSVPAGLSALLGPARATVLVLLGSPMSTSHLVAVTGQGLGSVGRHLRVLRDAGLVERRRAGRSVLYARTPAGDTLVAARAAAGDGLVDARTPAGDGLVDARRRRDPGRS</sequence>
<dbReference type="InterPro" id="IPR036390">
    <property type="entry name" value="WH_DNA-bd_sf"/>
</dbReference>
<dbReference type="InterPro" id="IPR001845">
    <property type="entry name" value="HTH_ArsR_DNA-bd_dom"/>
</dbReference>
<organism evidence="6 7">
    <name type="scientific">Streptomyces nigra</name>
    <dbReference type="NCBI Taxonomy" id="1827580"/>
    <lineage>
        <taxon>Bacteria</taxon>
        <taxon>Bacillati</taxon>
        <taxon>Actinomycetota</taxon>
        <taxon>Actinomycetes</taxon>
        <taxon>Kitasatosporales</taxon>
        <taxon>Streptomycetaceae</taxon>
        <taxon>Streptomyces</taxon>
    </lineage>
</organism>
<feature type="compositionally biased region" description="Basic and acidic residues" evidence="4">
    <location>
        <begin position="338"/>
        <end position="349"/>
    </location>
</feature>
<keyword evidence="2" id="KW-0238">DNA-binding</keyword>
<evidence type="ECO:0000256" key="4">
    <source>
        <dbReference type="SAM" id="MobiDB-lite"/>
    </source>
</evidence>
<dbReference type="Gene3D" id="1.10.10.10">
    <property type="entry name" value="Winged helix-like DNA-binding domain superfamily/Winged helix DNA-binding domain"/>
    <property type="match status" value="1"/>
</dbReference>
<accession>A0ABZ1IWR6</accession>